<evidence type="ECO:0000313" key="3">
    <source>
        <dbReference type="Ensembl" id="ENSPREP00000005253.1"/>
    </source>
</evidence>
<dbReference type="Ensembl" id="ENSPRET00000005322.1">
    <property type="protein sequence ID" value="ENSPREP00000005253.1"/>
    <property type="gene ID" value="ENSPREG00000003597.1"/>
</dbReference>
<feature type="domain" description="Chemokine interleukin-8-like" evidence="2">
    <location>
        <begin position="30"/>
        <end position="62"/>
    </location>
</feature>
<dbReference type="Pfam" id="PF00048">
    <property type="entry name" value="IL8"/>
    <property type="match status" value="1"/>
</dbReference>
<dbReference type="GO" id="GO:0005615">
    <property type="term" value="C:extracellular space"/>
    <property type="evidence" value="ECO:0007669"/>
    <property type="project" value="UniProtKB-KW"/>
</dbReference>
<accession>A0A3P9N6V4</accession>
<reference evidence="3" key="3">
    <citation type="submission" date="2025-09" db="UniProtKB">
        <authorList>
            <consortium name="Ensembl"/>
        </authorList>
    </citation>
    <scope>IDENTIFICATION</scope>
    <source>
        <strain evidence="3">Guanapo</strain>
    </source>
</reference>
<keyword evidence="1" id="KW-0202">Cytokine</keyword>
<dbReference type="InterPro" id="IPR001811">
    <property type="entry name" value="Chemokine_IL8-like_dom"/>
</dbReference>
<dbReference type="Gene3D" id="2.40.50.40">
    <property type="match status" value="1"/>
</dbReference>
<dbReference type="GeneTree" id="ENSGT01100000264138"/>
<dbReference type="InterPro" id="IPR036048">
    <property type="entry name" value="Interleukin_8-like_sf"/>
</dbReference>
<dbReference type="SUPFAM" id="SSF54117">
    <property type="entry name" value="Interleukin 8-like chemokines"/>
    <property type="match status" value="1"/>
</dbReference>
<dbReference type="Proteomes" id="UP000242638">
    <property type="component" value="Unassembled WGS sequence"/>
</dbReference>
<proteinExistence type="predicted"/>
<protein>
    <recommendedName>
        <fullName evidence="2">Chemokine interleukin-8-like domain-containing protein</fullName>
    </recommendedName>
</protein>
<evidence type="ECO:0000256" key="1">
    <source>
        <dbReference type="ARBA" id="ARBA00022514"/>
    </source>
</evidence>
<name>A0A3P9N6V4_POERE</name>
<dbReference type="AlphaFoldDB" id="A0A3P9N6V4"/>
<reference evidence="3" key="2">
    <citation type="submission" date="2025-08" db="UniProtKB">
        <authorList>
            <consortium name="Ensembl"/>
        </authorList>
    </citation>
    <scope>IDENTIFICATION</scope>
    <source>
        <strain evidence="3">Guanapo</strain>
    </source>
</reference>
<keyword evidence="4" id="KW-1185">Reference proteome</keyword>
<evidence type="ECO:0000259" key="2">
    <source>
        <dbReference type="Pfam" id="PF00048"/>
    </source>
</evidence>
<dbReference type="GO" id="GO:0008009">
    <property type="term" value="F:chemokine activity"/>
    <property type="evidence" value="ECO:0007669"/>
    <property type="project" value="InterPro"/>
</dbReference>
<dbReference type="GO" id="GO:0006955">
    <property type="term" value="P:immune response"/>
    <property type="evidence" value="ECO:0007669"/>
    <property type="project" value="InterPro"/>
</dbReference>
<dbReference type="Bgee" id="ENSPREG00000003597">
    <property type="expression patterns" value="Expressed in head and 1 other cell type or tissue"/>
</dbReference>
<organism evidence="3 4">
    <name type="scientific">Poecilia reticulata</name>
    <name type="common">Guppy</name>
    <name type="synonym">Acanthophacelus reticulatus</name>
    <dbReference type="NCBI Taxonomy" id="8081"/>
    <lineage>
        <taxon>Eukaryota</taxon>
        <taxon>Metazoa</taxon>
        <taxon>Chordata</taxon>
        <taxon>Craniata</taxon>
        <taxon>Vertebrata</taxon>
        <taxon>Euteleostomi</taxon>
        <taxon>Actinopterygii</taxon>
        <taxon>Neopterygii</taxon>
        <taxon>Teleostei</taxon>
        <taxon>Neoteleostei</taxon>
        <taxon>Acanthomorphata</taxon>
        <taxon>Ovalentaria</taxon>
        <taxon>Atherinomorphae</taxon>
        <taxon>Cyprinodontiformes</taxon>
        <taxon>Poeciliidae</taxon>
        <taxon>Poeciliinae</taxon>
        <taxon>Poecilia</taxon>
    </lineage>
</organism>
<evidence type="ECO:0000313" key="4">
    <source>
        <dbReference type="Proteomes" id="UP000242638"/>
    </source>
</evidence>
<reference evidence="4" key="1">
    <citation type="submission" date="2013-11" db="EMBL/GenBank/DDBJ databases">
        <title>The genomic landscape of the Guanapo guppy.</title>
        <authorList>
            <person name="Kuenstner A."/>
            <person name="Dreyer C."/>
        </authorList>
    </citation>
    <scope>NUCLEOTIDE SEQUENCE</scope>
    <source>
        <strain evidence="4">Guanapo</strain>
    </source>
</reference>
<sequence>NSSRLFVKISAVVIMKILRMTPNFTSKLGCRCIKTTSQRVALRTVAKVEVTPPSGRCPGDVSICKKQNTILRLTERLISGIF</sequence>